<name>A0A0F7L4K5_9VIRU</name>
<dbReference type="EMBL" id="KR029583">
    <property type="protein sequence ID" value="AKH46452.1"/>
    <property type="molecule type" value="Genomic_DNA"/>
</dbReference>
<reference evidence="1" key="1">
    <citation type="journal article" date="2015" name="Front. Microbiol.">
        <title>Combining genomic sequencing methods to explore viral diversity and reveal potential virus-host interactions.</title>
        <authorList>
            <person name="Chow C.E."/>
            <person name="Winget D.M."/>
            <person name="White R.A.III."/>
            <person name="Hallam S.J."/>
            <person name="Suttle C.A."/>
        </authorList>
    </citation>
    <scope>NUCLEOTIDE SEQUENCE</scope>
    <source>
        <strain evidence="1">Anoxic3_8</strain>
    </source>
</reference>
<protein>
    <submittedName>
        <fullName evidence="1">Uncharacterized protein</fullName>
    </submittedName>
</protein>
<organism evidence="1">
    <name type="scientific">uncultured marine virus</name>
    <dbReference type="NCBI Taxonomy" id="186617"/>
    <lineage>
        <taxon>Viruses</taxon>
        <taxon>environmental samples</taxon>
    </lineage>
</organism>
<reference evidence="1" key="2">
    <citation type="submission" date="2015-03" db="EMBL/GenBank/DDBJ databases">
        <authorList>
            <person name="Chow C.-E.T."/>
            <person name="Winget D.M."/>
            <person name="White R.A.III."/>
            <person name="Hallam S.J."/>
            <person name="Suttle C.A."/>
        </authorList>
    </citation>
    <scope>NUCLEOTIDE SEQUENCE</scope>
    <source>
        <strain evidence="1">Anoxic3_8</strain>
    </source>
</reference>
<proteinExistence type="predicted"/>
<sequence length="54" mass="6543">MLYIIFRSRGIRDFNIFTHTSLDTILLRRYLIITYCIKTIRSCLCRYTLTSTFD</sequence>
<evidence type="ECO:0000313" key="1">
    <source>
        <dbReference type="EMBL" id="AKH46452.1"/>
    </source>
</evidence>
<accession>A0A0F7L4K5</accession>